<gene>
    <name evidence="2" type="ORF">NBH00_07770</name>
</gene>
<dbReference type="Pfam" id="PF00535">
    <property type="entry name" value="Glycos_transf_2"/>
    <property type="match status" value="1"/>
</dbReference>
<sequence length="241" mass="26019">MPDVSIITAVAPRPANRLDLIHRALDAAEASWEWLLQIDGDEDGGALPPDVRADPRVRVQANGRREGIALTRNRALARARSPLLLNADSDDVPVAGALDRLAAAFADPAVGLAFGDWVEQWPGGDEWRPQARFAPGLQAPGTIGRIWAAERWVPLHLAGAMWRTTAVLAAGGWTALAGGSDIGLMLGVDAAWASWYVPGETFVYHHHEHQVTAGDRWRGLFEQDTELLAARAHALGFTVAR</sequence>
<protein>
    <submittedName>
        <fullName evidence="2">Glycosyltransferase family 2 protein</fullName>
    </submittedName>
</protein>
<dbReference type="Gene3D" id="3.90.550.10">
    <property type="entry name" value="Spore Coat Polysaccharide Biosynthesis Protein SpsA, Chain A"/>
    <property type="match status" value="1"/>
</dbReference>
<dbReference type="RefSeq" id="WP_254572770.1">
    <property type="nucleotide sequence ID" value="NZ_CP098502.1"/>
</dbReference>
<dbReference type="CDD" id="cd00761">
    <property type="entry name" value="Glyco_tranf_GTA_type"/>
    <property type="match status" value="1"/>
</dbReference>
<dbReference type="InterPro" id="IPR029044">
    <property type="entry name" value="Nucleotide-diphossugar_trans"/>
</dbReference>
<dbReference type="EMBL" id="CP098502">
    <property type="protein sequence ID" value="UTI66092.1"/>
    <property type="molecule type" value="Genomic_DNA"/>
</dbReference>
<evidence type="ECO:0000259" key="1">
    <source>
        <dbReference type="Pfam" id="PF00535"/>
    </source>
</evidence>
<reference evidence="2 3" key="1">
    <citation type="submission" date="2022-06" db="EMBL/GenBank/DDBJ databases">
        <title>Paraconexibacter antarcticus.</title>
        <authorList>
            <person name="Kim C.S."/>
        </authorList>
    </citation>
    <scope>NUCLEOTIDE SEQUENCE [LARGE SCALE GENOMIC DNA]</scope>
    <source>
        <strain evidence="2 3">02-257</strain>
    </source>
</reference>
<dbReference type="SUPFAM" id="SSF53448">
    <property type="entry name" value="Nucleotide-diphospho-sugar transferases"/>
    <property type="match status" value="1"/>
</dbReference>
<organism evidence="2 3">
    <name type="scientific">Paraconexibacter antarcticus</name>
    <dbReference type="NCBI Taxonomy" id="2949664"/>
    <lineage>
        <taxon>Bacteria</taxon>
        <taxon>Bacillati</taxon>
        <taxon>Actinomycetota</taxon>
        <taxon>Thermoleophilia</taxon>
        <taxon>Solirubrobacterales</taxon>
        <taxon>Paraconexibacteraceae</taxon>
        <taxon>Paraconexibacter</taxon>
    </lineage>
</organism>
<accession>A0ABY5DYZ3</accession>
<dbReference type="Proteomes" id="UP001056035">
    <property type="component" value="Chromosome"/>
</dbReference>
<proteinExistence type="predicted"/>
<dbReference type="InterPro" id="IPR001173">
    <property type="entry name" value="Glyco_trans_2-like"/>
</dbReference>
<keyword evidence="3" id="KW-1185">Reference proteome</keyword>
<feature type="domain" description="Glycosyltransferase 2-like" evidence="1">
    <location>
        <begin position="16"/>
        <end position="137"/>
    </location>
</feature>
<evidence type="ECO:0000313" key="3">
    <source>
        <dbReference type="Proteomes" id="UP001056035"/>
    </source>
</evidence>
<name>A0ABY5DYZ3_9ACTN</name>
<evidence type="ECO:0000313" key="2">
    <source>
        <dbReference type="EMBL" id="UTI66092.1"/>
    </source>
</evidence>